<evidence type="ECO:0000313" key="3">
    <source>
        <dbReference type="Proteomes" id="UP000541444"/>
    </source>
</evidence>
<proteinExistence type="predicted"/>
<evidence type="ECO:0000256" key="1">
    <source>
        <dbReference type="SAM" id="Coils"/>
    </source>
</evidence>
<dbReference type="EMBL" id="JACGCM010000223">
    <property type="protein sequence ID" value="KAF6174913.1"/>
    <property type="molecule type" value="Genomic_DNA"/>
</dbReference>
<reference evidence="2 3" key="1">
    <citation type="journal article" date="2020" name="IScience">
        <title>Genome Sequencing of the Endangered Kingdonia uniflora (Circaeasteraceae, Ranunculales) Reveals Potential Mechanisms of Evolutionary Specialization.</title>
        <authorList>
            <person name="Sun Y."/>
            <person name="Deng T."/>
            <person name="Zhang A."/>
            <person name="Moore M.J."/>
            <person name="Landis J.B."/>
            <person name="Lin N."/>
            <person name="Zhang H."/>
            <person name="Zhang X."/>
            <person name="Huang J."/>
            <person name="Zhang X."/>
            <person name="Sun H."/>
            <person name="Wang H."/>
        </authorList>
    </citation>
    <scope>NUCLEOTIDE SEQUENCE [LARGE SCALE GENOMIC DNA]</scope>
    <source>
        <strain evidence="2">TB1705</strain>
        <tissue evidence="2">Leaf</tissue>
    </source>
</reference>
<comment type="caution">
    <text evidence="2">The sequence shown here is derived from an EMBL/GenBank/DDBJ whole genome shotgun (WGS) entry which is preliminary data.</text>
</comment>
<dbReference type="AlphaFoldDB" id="A0A7J7P6H0"/>
<organism evidence="2 3">
    <name type="scientific">Kingdonia uniflora</name>
    <dbReference type="NCBI Taxonomy" id="39325"/>
    <lineage>
        <taxon>Eukaryota</taxon>
        <taxon>Viridiplantae</taxon>
        <taxon>Streptophyta</taxon>
        <taxon>Embryophyta</taxon>
        <taxon>Tracheophyta</taxon>
        <taxon>Spermatophyta</taxon>
        <taxon>Magnoliopsida</taxon>
        <taxon>Ranunculales</taxon>
        <taxon>Circaeasteraceae</taxon>
        <taxon>Kingdonia</taxon>
    </lineage>
</organism>
<keyword evidence="3" id="KW-1185">Reference proteome</keyword>
<accession>A0A7J7P6H0</accession>
<sequence>MASTRDRLKQTKEKLVSPLKIYRNPNSKKKNDLEIDDPNEGLTILETTISAQTSTVGELVEQLRLTNLTKAVTLVKRRGRLKKKGVMEVDGGENVSVFDDSSVAESDEERSVIGNKEDDKIKSEYKSSWKIEHKEEAKGARSSSKEYHYNHCKEKHFWSRKKPVDCSWIWKNILKCRIVKGFICSISCLWSLMVVSVEDTDKMEITGQKSNYESDNSEQPKIEELYSQLISQLEKVKKEKDALIVKLDVCEKEKHAAVRKLKLTKTELDKLKLDLTFTKQKLEVFLHGAKNIDKMLTMSKNGTDKRGL</sequence>
<gene>
    <name evidence="2" type="ORF">GIB67_026401</name>
</gene>
<feature type="coiled-coil region" evidence="1">
    <location>
        <begin position="226"/>
        <end position="253"/>
    </location>
</feature>
<evidence type="ECO:0000313" key="2">
    <source>
        <dbReference type="EMBL" id="KAF6174913.1"/>
    </source>
</evidence>
<protein>
    <submittedName>
        <fullName evidence="2">Uncharacterized protein</fullName>
    </submittedName>
</protein>
<name>A0A7J7P6H0_9MAGN</name>
<dbReference type="Proteomes" id="UP000541444">
    <property type="component" value="Unassembled WGS sequence"/>
</dbReference>
<keyword evidence="1" id="KW-0175">Coiled coil</keyword>